<evidence type="ECO:0000313" key="6">
    <source>
        <dbReference type="EMBL" id="MDE5419997.1"/>
    </source>
</evidence>
<dbReference type="PANTHER" id="PTHR43280:SF29">
    <property type="entry name" value="ARAC-FAMILY TRANSCRIPTIONAL REGULATOR"/>
    <property type="match status" value="1"/>
</dbReference>
<feature type="transmembrane region" description="Helical" evidence="4">
    <location>
        <begin position="196"/>
        <end position="220"/>
    </location>
</feature>
<keyword evidence="2" id="KW-0238">DNA-binding</keyword>
<gene>
    <name evidence="6" type="ORF">L3049_18565</name>
</gene>
<feature type="transmembrane region" description="Helical" evidence="4">
    <location>
        <begin position="152"/>
        <end position="175"/>
    </location>
</feature>
<evidence type="ECO:0000256" key="2">
    <source>
        <dbReference type="ARBA" id="ARBA00023125"/>
    </source>
</evidence>
<name>A0ABT5VYW6_9BACT</name>
<organism evidence="6 7">
    <name type="scientific">Paralabilibaculum antarcticum</name>
    <dbReference type="NCBI Taxonomy" id="2912572"/>
    <lineage>
        <taxon>Bacteria</taxon>
        <taxon>Pseudomonadati</taxon>
        <taxon>Bacteroidota</taxon>
        <taxon>Bacteroidia</taxon>
        <taxon>Marinilabiliales</taxon>
        <taxon>Marinifilaceae</taxon>
        <taxon>Paralabilibaculum</taxon>
    </lineage>
</organism>
<dbReference type="PROSITE" id="PS00041">
    <property type="entry name" value="HTH_ARAC_FAMILY_1"/>
    <property type="match status" value="1"/>
</dbReference>
<dbReference type="RefSeq" id="WP_275111329.1">
    <property type="nucleotide sequence ID" value="NZ_JAKJSC010000007.1"/>
</dbReference>
<feature type="transmembrane region" description="Helical" evidence="4">
    <location>
        <begin position="18"/>
        <end position="39"/>
    </location>
</feature>
<dbReference type="InterPro" id="IPR009057">
    <property type="entry name" value="Homeodomain-like_sf"/>
</dbReference>
<keyword evidence="4" id="KW-1133">Transmembrane helix</keyword>
<dbReference type="SUPFAM" id="SSF46689">
    <property type="entry name" value="Homeodomain-like"/>
    <property type="match status" value="1"/>
</dbReference>
<comment type="caution">
    <text evidence="6">The sequence shown here is derived from an EMBL/GenBank/DDBJ whole genome shotgun (WGS) entry which is preliminary data.</text>
</comment>
<evidence type="ECO:0000256" key="1">
    <source>
        <dbReference type="ARBA" id="ARBA00023015"/>
    </source>
</evidence>
<dbReference type="Proteomes" id="UP001528920">
    <property type="component" value="Unassembled WGS sequence"/>
</dbReference>
<dbReference type="SMART" id="SM00342">
    <property type="entry name" value="HTH_ARAC"/>
    <property type="match status" value="1"/>
</dbReference>
<evidence type="ECO:0000256" key="3">
    <source>
        <dbReference type="ARBA" id="ARBA00023163"/>
    </source>
</evidence>
<proteinExistence type="predicted"/>
<accession>A0ABT5VYW6</accession>
<feature type="transmembrane region" description="Helical" evidence="4">
    <location>
        <begin position="232"/>
        <end position="249"/>
    </location>
</feature>
<dbReference type="PANTHER" id="PTHR43280">
    <property type="entry name" value="ARAC-FAMILY TRANSCRIPTIONAL REGULATOR"/>
    <property type="match status" value="1"/>
</dbReference>
<dbReference type="EMBL" id="JAKJSC010000007">
    <property type="protein sequence ID" value="MDE5419997.1"/>
    <property type="molecule type" value="Genomic_DNA"/>
</dbReference>
<keyword evidence="1" id="KW-0805">Transcription regulation</keyword>
<dbReference type="InterPro" id="IPR018060">
    <property type="entry name" value="HTH_AraC"/>
</dbReference>
<evidence type="ECO:0000256" key="4">
    <source>
        <dbReference type="SAM" id="Phobius"/>
    </source>
</evidence>
<sequence length="403" mass="46325">MPTIRGAFVWDAFTAKTFFMEFVFIVGAVQAFFLTFLVINKKNKSRGDYVLMMLMILMGFILLGYSLEVMGIDTDYPFFLGLYTAIGILIGPLVYLYILSYTNSSQKFNPLHLLHALPYLFFTAAVFLQFTVNSEGSIIEDKNIIEDSQKPIFFIMGLFRVFWGMIYMIAGLFVLKKHSLQIGKYFSYTENIDLKWLKYIVIMMTVIWSTVIIINILSNFNQFIDFRLGDNIIHLVVTITVFLHGYYGIKQQIIFSPATVSRQAPDQFKNSTESKEEKKQYLKSGLSKEDSLSHLHRLQNYMKTEQPYSNGKLSLKEVADYLDISPNHLSQVINENLNKNFFDFVNAYRIELVKEKMLDASNKNMTLLGIAYDSGFNSKSSFNSSFKKATGLTPSQYLKNQSS</sequence>
<protein>
    <submittedName>
        <fullName evidence="6">Helix-turn-helix domain-containing protein</fullName>
    </submittedName>
</protein>
<feature type="domain" description="HTH araC/xylS-type" evidence="5">
    <location>
        <begin position="296"/>
        <end position="400"/>
    </location>
</feature>
<reference evidence="6 7" key="1">
    <citation type="submission" date="2022-01" db="EMBL/GenBank/DDBJ databases">
        <title>Labilibaculum sp. nov, a marine bacterium isolated from Antarctica.</title>
        <authorList>
            <person name="Dai W."/>
        </authorList>
    </citation>
    <scope>NUCLEOTIDE SEQUENCE [LARGE SCALE GENOMIC DNA]</scope>
    <source>
        <strain evidence="6 7">DW002</strain>
    </source>
</reference>
<evidence type="ECO:0000313" key="7">
    <source>
        <dbReference type="Proteomes" id="UP001528920"/>
    </source>
</evidence>
<feature type="transmembrane region" description="Helical" evidence="4">
    <location>
        <begin position="111"/>
        <end position="132"/>
    </location>
</feature>
<evidence type="ECO:0000259" key="5">
    <source>
        <dbReference type="PROSITE" id="PS01124"/>
    </source>
</evidence>
<dbReference type="InterPro" id="IPR018062">
    <property type="entry name" value="HTH_AraC-typ_CS"/>
</dbReference>
<dbReference type="Gene3D" id="1.10.10.60">
    <property type="entry name" value="Homeodomain-like"/>
    <property type="match status" value="2"/>
</dbReference>
<feature type="transmembrane region" description="Helical" evidence="4">
    <location>
        <begin position="78"/>
        <end position="99"/>
    </location>
</feature>
<keyword evidence="7" id="KW-1185">Reference proteome</keyword>
<dbReference type="Pfam" id="PF12833">
    <property type="entry name" value="HTH_18"/>
    <property type="match status" value="1"/>
</dbReference>
<keyword evidence="4" id="KW-0812">Transmembrane</keyword>
<dbReference type="PROSITE" id="PS01124">
    <property type="entry name" value="HTH_ARAC_FAMILY_2"/>
    <property type="match status" value="1"/>
</dbReference>
<keyword evidence="3" id="KW-0804">Transcription</keyword>
<keyword evidence="4" id="KW-0472">Membrane</keyword>
<feature type="transmembrane region" description="Helical" evidence="4">
    <location>
        <begin position="51"/>
        <end position="72"/>
    </location>
</feature>